<feature type="region of interest" description="Disordered" evidence="1">
    <location>
        <begin position="107"/>
        <end position="233"/>
    </location>
</feature>
<evidence type="ECO:0000313" key="3">
    <source>
        <dbReference type="Proteomes" id="UP000779574"/>
    </source>
</evidence>
<organism evidence="2 3">
    <name type="scientific">Aureobasidium melanogenum</name>
    <name type="common">Aureobasidium pullulans var. melanogenum</name>
    <dbReference type="NCBI Taxonomy" id="46634"/>
    <lineage>
        <taxon>Eukaryota</taxon>
        <taxon>Fungi</taxon>
        <taxon>Dikarya</taxon>
        <taxon>Ascomycota</taxon>
        <taxon>Pezizomycotina</taxon>
        <taxon>Dothideomycetes</taxon>
        <taxon>Dothideomycetidae</taxon>
        <taxon>Dothideales</taxon>
        <taxon>Saccotheciaceae</taxon>
        <taxon>Aureobasidium</taxon>
    </lineage>
</organism>
<feature type="compositionally biased region" description="Basic residues" evidence="1">
    <location>
        <begin position="196"/>
        <end position="205"/>
    </location>
</feature>
<evidence type="ECO:0000256" key="1">
    <source>
        <dbReference type="SAM" id="MobiDB-lite"/>
    </source>
</evidence>
<accession>A0A9P8E9E4</accession>
<dbReference type="Proteomes" id="UP000779574">
    <property type="component" value="Unassembled WGS sequence"/>
</dbReference>
<proteinExistence type="predicted"/>
<comment type="caution">
    <text evidence="2">The sequence shown here is derived from an EMBL/GenBank/DDBJ whole genome shotgun (WGS) entry which is preliminary data.</text>
</comment>
<reference evidence="2" key="1">
    <citation type="journal article" date="2021" name="J Fungi (Basel)">
        <title>Virulence traits and population genomics of the black yeast Aureobasidium melanogenum.</title>
        <authorList>
            <person name="Cernosa A."/>
            <person name="Sun X."/>
            <person name="Gostincar C."/>
            <person name="Fang C."/>
            <person name="Gunde-Cimerman N."/>
            <person name="Song Z."/>
        </authorList>
    </citation>
    <scope>NUCLEOTIDE SEQUENCE</scope>
    <source>
        <strain evidence="2">EXF-9911</strain>
    </source>
</reference>
<dbReference type="AlphaFoldDB" id="A0A9P8E9E4"/>
<dbReference type="EMBL" id="JAHFXF010000609">
    <property type="protein sequence ID" value="KAG9684888.1"/>
    <property type="molecule type" value="Genomic_DNA"/>
</dbReference>
<gene>
    <name evidence="2" type="ORF">KCU76_g12101</name>
</gene>
<feature type="compositionally biased region" description="Basic and acidic residues" evidence="1">
    <location>
        <begin position="160"/>
        <end position="172"/>
    </location>
</feature>
<reference evidence="2" key="2">
    <citation type="submission" date="2021-08" db="EMBL/GenBank/DDBJ databases">
        <authorList>
            <person name="Gostincar C."/>
            <person name="Sun X."/>
            <person name="Song Z."/>
            <person name="Gunde-Cimerman N."/>
        </authorList>
    </citation>
    <scope>NUCLEOTIDE SEQUENCE</scope>
    <source>
        <strain evidence="2">EXF-9911</strain>
    </source>
</reference>
<feature type="non-terminal residue" evidence="2">
    <location>
        <position position="281"/>
    </location>
</feature>
<protein>
    <submittedName>
        <fullName evidence="2">Uncharacterized protein</fullName>
    </submittedName>
</protein>
<feature type="region of interest" description="Disordered" evidence="1">
    <location>
        <begin position="247"/>
        <end position="281"/>
    </location>
</feature>
<name>A0A9P8E9E4_AURME</name>
<feature type="region of interest" description="Disordered" evidence="1">
    <location>
        <begin position="1"/>
        <end position="83"/>
    </location>
</feature>
<feature type="compositionally biased region" description="Low complexity" evidence="1">
    <location>
        <begin position="14"/>
        <end position="62"/>
    </location>
</feature>
<evidence type="ECO:0000313" key="2">
    <source>
        <dbReference type="EMBL" id="KAG9684888.1"/>
    </source>
</evidence>
<feature type="compositionally biased region" description="Basic and acidic residues" evidence="1">
    <location>
        <begin position="265"/>
        <end position="281"/>
    </location>
</feature>
<sequence>MPLWPFGRKKRRLSASTAVTTTSTTSPTAATTPPAQTAPTPATTARQLPQQQQQQQTQARPADVSDIPAQAIARPPNDSSTHIITPNVLERQGSVQHDLTALPELSELEQSPHLRPANVIKPVHPYTLDRPSSARSRSHTLAHPVSHDKQAPARRLSNKRTKDQALREEEIRQMSAPMQIPKRPAANSGHDLLRRDSKKARRTLTKRPADDSRSSNVSLPLPESIHSNRSHMSEQRAWEIGGMSILNPRPTLRVSGTFTSPPSPFEKRPEKMGKLPELARA</sequence>